<keyword evidence="2" id="KW-1185">Reference proteome</keyword>
<reference evidence="1 2" key="1">
    <citation type="submission" date="2021-06" db="EMBL/GenBank/DDBJ databases">
        <title>Caerostris extrusa draft genome.</title>
        <authorList>
            <person name="Kono N."/>
            <person name="Arakawa K."/>
        </authorList>
    </citation>
    <scope>NUCLEOTIDE SEQUENCE [LARGE SCALE GENOMIC DNA]</scope>
</reference>
<accession>A0AAV4QT09</accession>
<evidence type="ECO:0000313" key="2">
    <source>
        <dbReference type="Proteomes" id="UP001054945"/>
    </source>
</evidence>
<sequence length="99" mass="10808">MVLALGTGKFGDCKMILFFPPVHNNIDSFIIGLKMTQGLDNVDETFYAMYHRKLGQRFEGPTNKIMGTSYKLSSMDSPACPVLGQSCLVQLTGTALLGD</sequence>
<dbReference type="Proteomes" id="UP001054945">
    <property type="component" value="Unassembled WGS sequence"/>
</dbReference>
<name>A0AAV4QT09_CAEEX</name>
<proteinExistence type="predicted"/>
<dbReference type="EMBL" id="BPLR01006728">
    <property type="protein sequence ID" value="GIY11969.1"/>
    <property type="molecule type" value="Genomic_DNA"/>
</dbReference>
<gene>
    <name evidence="1" type="ORF">CEXT_131961</name>
</gene>
<comment type="caution">
    <text evidence="1">The sequence shown here is derived from an EMBL/GenBank/DDBJ whole genome shotgun (WGS) entry which is preliminary data.</text>
</comment>
<organism evidence="1 2">
    <name type="scientific">Caerostris extrusa</name>
    <name type="common">Bark spider</name>
    <name type="synonym">Caerostris bankana</name>
    <dbReference type="NCBI Taxonomy" id="172846"/>
    <lineage>
        <taxon>Eukaryota</taxon>
        <taxon>Metazoa</taxon>
        <taxon>Ecdysozoa</taxon>
        <taxon>Arthropoda</taxon>
        <taxon>Chelicerata</taxon>
        <taxon>Arachnida</taxon>
        <taxon>Araneae</taxon>
        <taxon>Araneomorphae</taxon>
        <taxon>Entelegynae</taxon>
        <taxon>Araneoidea</taxon>
        <taxon>Araneidae</taxon>
        <taxon>Caerostris</taxon>
    </lineage>
</organism>
<protein>
    <submittedName>
        <fullName evidence="1">Uncharacterized protein</fullName>
    </submittedName>
</protein>
<dbReference type="AlphaFoldDB" id="A0AAV4QT09"/>
<evidence type="ECO:0000313" key="1">
    <source>
        <dbReference type="EMBL" id="GIY11969.1"/>
    </source>
</evidence>